<evidence type="ECO:0000313" key="3">
    <source>
        <dbReference type="EMBL" id="GEA50263.1"/>
    </source>
</evidence>
<feature type="transmembrane region" description="Helical" evidence="1">
    <location>
        <begin position="82"/>
        <end position="101"/>
    </location>
</feature>
<feature type="transmembrane region" description="Helical" evidence="1">
    <location>
        <begin position="29"/>
        <end position="49"/>
    </location>
</feature>
<dbReference type="EMBL" id="BJLF01000004">
    <property type="protein sequence ID" value="GEA50263.1"/>
    <property type="molecule type" value="Genomic_DNA"/>
</dbReference>
<dbReference type="RefSeq" id="WP_167496163.1">
    <property type="nucleotide sequence ID" value="NZ_BJLF01000004.1"/>
</dbReference>
<accession>A0A4Y3HSY5</accession>
<dbReference type="PIRSF" id="PIRSF016919">
    <property type="entry name" value="HupE_UreJ"/>
    <property type="match status" value="1"/>
</dbReference>
<keyword evidence="2" id="KW-0732">Signal</keyword>
<evidence type="ECO:0000256" key="2">
    <source>
        <dbReference type="SAM" id="SignalP"/>
    </source>
</evidence>
<proteinExistence type="predicted"/>
<keyword evidence="1" id="KW-0812">Transmembrane</keyword>
<feature type="transmembrane region" description="Helical" evidence="1">
    <location>
        <begin position="139"/>
        <end position="158"/>
    </location>
</feature>
<dbReference type="Pfam" id="PF04955">
    <property type="entry name" value="HupE_UreJ"/>
    <property type="match status" value="1"/>
</dbReference>
<feature type="transmembrane region" description="Helical" evidence="1">
    <location>
        <begin position="170"/>
        <end position="190"/>
    </location>
</feature>
<sequence length="191" mass="20125">MKLVILFSSFLSTSAFAHSAESTAGFLEGVVHPMSGASHLLAMIAVGIISSRYGGATIWQIPALFIASLIAGLYLGESGVNIVHYQVSIACSLVLLGSLLIKPSTPNLLFMGGTAVLFGVFHGYAHGIEIGGLINPEGFRKGFFMGSVIIHIAGVVLGMVPQQYIHFHKILRISGLGYIGFGVFGLSMAWA</sequence>
<organism evidence="3 4">
    <name type="scientific">Vibrio inusitatus NBRC 102082</name>
    <dbReference type="NCBI Taxonomy" id="1219070"/>
    <lineage>
        <taxon>Bacteria</taxon>
        <taxon>Pseudomonadati</taxon>
        <taxon>Pseudomonadota</taxon>
        <taxon>Gammaproteobacteria</taxon>
        <taxon>Vibrionales</taxon>
        <taxon>Vibrionaceae</taxon>
        <taxon>Vibrio</taxon>
    </lineage>
</organism>
<evidence type="ECO:0000313" key="4">
    <source>
        <dbReference type="Proteomes" id="UP000318717"/>
    </source>
</evidence>
<dbReference type="InterPro" id="IPR007038">
    <property type="entry name" value="HupE_UreJ"/>
</dbReference>
<keyword evidence="1" id="KW-0472">Membrane</keyword>
<feature type="chain" id="PRO_5021253181" evidence="2">
    <location>
        <begin position="18"/>
        <end position="191"/>
    </location>
</feature>
<comment type="caution">
    <text evidence="3">The sequence shown here is derived from an EMBL/GenBank/DDBJ whole genome shotgun (WGS) entry which is preliminary data.</text>
</comment>
<reference evidence="3 4" key="1">
    <citation type="submission" date="2019-06" db="EMBL/GenBank/DDBJ databases">
        <title>Whole genome shotgun sequence of Vibrio inusitatus NBRC 102082.</title>
        <authorList>
            <person name="Hosoyama A."/>
            <person name="Uohara A."/>
            <person name="Ohji S."/>
            <person name="Ichikawa N."/>
        </authorList>
    </citation>
    <scope>NUCLEOTIDE SEQUENCE [LARGE SCALE GENOMIC DNA]</scope>
    <source>
        <strain evidence="3 4">NBRC 102082</strain>
    </source>
</reference>
<protein>
    <submittedName>
        <fullName evidence="3">Urease accessory protein UreJ</fullName>
    </submittedName>
</protein>
<dbReference type="AlphaFoldDB" id="A0A4Y3HSY5"/>
<feature type="transmembrane region" description="Helical" evidence="1">
    <location>
        <begin position="108"/>
        <end position="127"/>
    </location>
</feature>
<feature type="transmembrane region" description="Helical" evidence="1">
    <location>
        <begin position="56"/>
        <end position="76"/>
    </location>
</feature>
<evidence type="ECO:0000256" key="1">
    <source>
        <dbReference type="SAM" id="Phobius"/>
    </source>
</evidence>
<keyword evidence="1" id="KW-1133">Transmembrane helix</keyword>
<dbReference type="Proteomes" id="UP000318717">
    <property type="component" value="Unassembled WGS sequence"/>
</dbReference>
<feature type="signal peptide" evidence="2">
    <location>
        <begin position="1"/>
        <end position="17"/>
    </location>
</feature>
<name>A0A4Y3HSY5_9VIBR</name>
<keyword evidence="4" id="KW-1185">Reference proteome</keyword>
<gene>
    <name evidence="3" type="ORF">VIN01S_10670</name>
</gene>